<protein>
    <submittedName>
        <fullName evidence="1">Uncharacterized protein</fullName>
    </submittedName>
</protein>
<dbReference type="AlphaFoldDB" id="A0A6M3LUL7"/>
<dbReference type="EMBL" id="MT143524">
    <property type="protein sequence ID" value="QJA97779.1"/>
    <property type="molecule type" value="Genomic_DNA"/>
</dbReference>
<gene>
    <name evidence="1" type="ORF">MM415B05963_0009</name>
</gene>
<proteinExistence type="predicted"/>
<evidence type="ECO:0000313" key="1">
    <source>
        <dbReference type="EMBL" id="QJA97779.1"/>
    </source>
</evidence>
<sequence length="84" mass="9896">MAEFTKGEWRDKLSATGERVIYVEDEDGIEIICRDIRHWNIPIVKSSPAMYEALNKTVLQHGYMYQEDLEIARKLIKGIKEKRK</sequence>
<name>A0A6M3LUL7_9ZZZZ</name>
<reference evidence="1" key="1">
    <citation type="submission" date="2020-03" db="EMBL/GenBank/DDBJ databases">
        <title>The deep terrestrial virosphere.</title>
        <authorList>
            <person name="Holmfeldt K."/>
            <person name="Nilsson E."/>
            <person name="Simone D."/>
            <person name="Lopez-Fernandez M."/>
            <person name="Wu X."/>
            <person name="de Brujin I."/>
            <person name="Lundin D."/>
            <person name="Andersson A."/>
            <person name="Bertilsson S."/>
            <person name="Dopson M."/>
        </authorList>
    </citation>
    <scope>NUCLEOTIDE SEQUENCE</scope>
    <source>
        <strain evidence="1">MM415B05963</strain>
    </source>
</reference>
<organism evidence="1">
    <name type="scientific">viral metagenome</name>
    <dbReference type="NCBI Taxonomy" id="1070528"/>
    <lineage>
        <taxon>unclassified sequences</taxon>
        <taxon>metagenomes</taxon>
        <taxon>organismal metagenomes</taxon>
    </lineage>
</organism>
<accession>A0A6M3LUL7</accession>